<evidence type="ECO:0000256" key="4">
    <source>
        <dbReference type="ARBA" id="ARBA00022692"/>
    </source>
</evidence>
<reference evidence="9" key="2">
    <citation type="submission" date="2021-10" db="EMBL/GenBank/DDBJ databases">
        <authorList>
            <person name="Mesa V."/>
        </authorList>
    </citation>
    <scope>NUCLEOTIDE SEQUENCE</scope>
    <source>
        <strain evidence="9">CC3_PB</strain>
    </source>
</reference>
<keyword evidence="5 7" id="KW-1133">Transmembrane helix</keyword>
<dbReference type="GO" id="GO:0005886">
    <property type="term" value="C:plasma membrane"/>
    <property type="evidence" value="ECO:0007669"/>
    <property type="project" value="UniProtKB-SubCell"/>
</dbReference>
<dbReference type="EMBL" id="UWJD01000001">
    <property type="protein sequence ID" value="VCT83800.1"/>
    <property type="molecule type" value="Genomic_DNA"/>
</dbReference>
<dbReference type="InterPro" id="IPR035906">
    <property type="entry name" value="MetI-like_sf"/>
</dbReference>
<dbReference type="FunFam" id="1.10.3720.10:FF:000003">
    <property type="entry name" value="Aliphatic sulfonate ABC transporter permease"/>
    <property type="match status" value="1"/>
</dbReference>
<proteinExistence type="inferred from homology"/>
<dbReference type="PROSITE" id="PS50928">
    <property type="entry name" value="ABC_TM1"/>
    <property type="match status" value="1"/>
</dbReference>
<dbReference type="EMBL" id="CAKJVE010000004">
    <property type="protein sequence ID" value="CAG9709446.1"/>
    <property type="molecule type" value="Genomic_DNA"/>
</dbReference>
<accession>A0A650M946</accession>
<keyword evidence="4 7" id="KW-0812">Transmembrane</keyword>
<dbReference type="CDD" id="cd06261">
    <property type="entry name" value="TM_PBP2"/>
    <property type="match status" value="1"/>
</dbReference>
<feature type="transmembrane region" description="Helical" evidence="7">
    <location>
        <begin position="71"/>
        <end position="93"/>
    </location>
</feature>
<feature type="transmembrane region" description="Helical" evidence="7">
    <location>
        <begin position="170"/>
        <end position="187"/>
    </location>
</feature>
<dbReference type="Proteomes" id="UP000431451">
    <property type="component" value="Unassembled WGS sequence"/>
</dbReference>
<comment type="similarity">
    <text evidence="7">Belongs to the binding-protein-dependent transport system permease family.</text>
</comment>
<evidence type="ECO:0000259" key="8">
    <source>
        <dbReference type="PROSITE" id="PS50928"/>
    </source>
</evidence>
<name>A0A650M946_9CLOT</name>
<sequence length="261" mass="29202">MKSEKSKFNILGNLKGFLIFLIILIAWYIVCEMKVWNAYILPPPQKVFETFLKMLKDESIFINIYASMKRVFIGFFISAIIGIPLGIFFGMVNSIYEYFKPLFNFFRNTPPLALIPMLILWFGIGEKSKIIIIILASFFPIFTSTLKGIRNCDSKLIEVGKAFELSRLQIILKIIIPSAVLDIAVGLKLALGYSFRAIIGAELVAASSGLGYLISDGKEMSRTDVVIVGIIVIGILGILCDYIFSILVKKVNKGKSVEAYE</sequence>
<keyword evidence="6 7" id="KW-0472">Membrane</keyword>
<dbReference type="AlphaFoldDB" id="A0A650M946"/>
<dbReference type="RefSeq" id="WP_243145136.1">
    <property type="nucleotide sequence ID" value="NZ_CAKJVE010000004.1"/>
</dbReference>
<reference evidence="10 11" key="1">
    <citation type="submission" date="2018-06" db="EMBL/GenBank/DDBJ databases">
        <authorList>
            <consortium name="IHU Genomes"/>
        </authorList>
    </citation>
    <scope>NUCLEOTIDE SEQUENCE [LARGE SCALE GENOMIC DNA]</scope>
    <source>
        <strain evidence="10 11">NEC25</strain>
    </source>
</reference>
<feature type="transmembrane region" description="Helical" evidence="7">
    <location>
        <begin position="12"/>
        <end position="30"/>
    </location>
</feature>
<dbReference type="GO" id="GO:0042918">
    <property type="term" value="P:alkanesulfonate transmembrane transport"/>
    <property type="evidence" value="ECO:0007669"/>
    <property type="project" value="UniProtKB-ARBA"/>
</dbReference>
<organism evidence="10 11">
    <name type="scientific">Clostridium neonatale</name>
    <dbReference type="NCBI Taxonomy" id="137838"/>
    <lineage>
        <taxon>Bacteria</taxon>
        <taxon>Bacillati</taxon>
        <taxon>Bacillota</taxon>
        <taxon>Clostridia</taxon>
        <taxon>Eubacteriales</taxon>
        <taxon>Clostridiaceae</taxon>
        <taxon>Clostridium</taxon>
    </lineage>
</organism>
<evidence type="ECO:0000256" key="3">
    <source>
        <dbReference type="ARBA" id="ARBA00022475"/>
    </source>
</evidence>
<dbReference type="Pfam" id="PF00528">
    <property type="entry name" value="BPD_transp_1"/>
    <property type="match status" value="1"/>
</dbReference>
<keyword evidence="3" id="KW-1003">Cell membrane</keyword>
<evidence type="ECO:0000256" key="1">
    <source>
        <dbReference type="ARBA" id="ARBA00004651"/>
    </source>
</evidence>
<dbReference type="PANTHER" id="PTHR30151">
    <property type="entry name" value="ALKANE SULFONATE ABC TRANSPORTER-RELATED, MEMBRANE SUBUNIT"/>
    <property type="match status" value="1"/>
</dbReference>
<gene>
    <name evidence="10" type="primary">ssuC_1</name>
    <name evidence="9" type="ORF">CNEO_44192</name>
    <name evidence="10" type="ORF">CNEONATNEC25_01397</name>
</gene>
<feature type="domain" description="ABC transmembrane type-1" evidence="8">
    <location>
        <begin position="64"/>
        <end position="244"/>
    </location>
</feature>
<dbReference type="Gene3D" id="1.10.3720.10">
    <property type="entry name" value="MetI-like"/>
    <property type="match status" value="1"/>
</dbReference>
<feature type="transmembrane region" description="Helical" evidence="7">
    <location>
        <begin position="225"/>
        <end position="248"/>
    </location>
</feature>
<dbReference type="SUPFAM" id="SSF161098">
    <property type="entry name" value="MetI-like"/>
    <property type="match status" value="1"/>
</dbReference>
<evidence type="ECO:0000256" key="5">
    <source>
        <dbReference type="ARBA" id="ARBA00022989"/>
    </source>
</evidence>
<evidence type="ECO:0000313" key="10">
    <source>
        <dbReference type="EMBL" id="VCT83800.1"/>
    </source>
</evidence>
<evidence type="ECO:0000256" key="7">
    <source>
        <dbReference type="RuleBase" id="RU363032"/>
    </source>
</evidence>
<feature type="transmembrane region" description="Helical" evidence="7">
    <location>
        <begin position="193"/>
        <end position="213"/>
    </location>
</feature>
<dbReference type="InterPro" id="IPR000515">
    <property type="entry name" value="MetI-like"/>
</dbReference>
<evidence type="ECO:0000256" key="6">
    <source>
        <dbReference type="ARBA" id="ARBA00023136"/>
    </source>
</evidence>
<feature type="transmembrane region" description="Helical" evidence="7">
    <location>
        <begin position="105"/>
        <end position="124"/>
    </location>
</feature>
<evidence type="ECO:0000256" key="2">
    <source>
        <dbReference type="ARBA" id="ARBA00022448"/>
    </source>
</evidence>
<protein>
    <submittedName>
        <fullName evidence="10">Aliphatic sulfonates transport permease protein SsuC</fullName>
    </submittedName>
    <submittedName>
        <fullName evidence="9">Nitrate/sulfonate/bicarbonate ABC transporter, permease component</fullName>
    </submittedName>
</protein>
<evidence type="ECO:0000313" key="11">
    <source>
        <dbReference type="Proteomes" id="UP000431451"/>
    </source>
</evidence>
<evidence type="ECO:0000313" key="9">
    <source>
        <dbReference type="EMBL" id="CAG9709446.1"/>
    </source>
</evidence>
<keyword evidence="2 7" id="KW-0813">Transport</keyword>
<dbReference type="Proteomes" id="UP000789738">
    <property type="component" value="Unassembled WGS sequence"/>
</dbReference>
<feature type="transmembrane region" description="Helical" evidence="7">
    <location>
        <begin position="130"/>
        <end position="149"/>
    </location>
</feature>
<dbReference type="PANTHER" id="PTHR30151:SF38">
    <property type="entry name" value="ALIPHATIC SULFONATES TRANSPORT PERMEASE PROTEIN SSUC-RELATED"/>
    <property type="match status" value="1"/>
</dbReference>
<comment type="subcellular location">
    <subcellularLocation>
        <location evidence="1 7">Cell membrane</location>
        <topology evidence="1 7">Multi-pass membrane protein</topology>
    </subcellularLocation>
</comment>